<organism evidence="5 6">
    <name type="scientific">Microcystis aeruginosa NIES-44</name>
    <dbReference type="NCBI Taxonomy" id="449439"/>
    <lineage>
        <taxon>Bacteria</taxon>
        <taxon>Bacillati</taxon>
        <taxon>Cyanobacteriota</taxon>
        <taxon>Cyanophyceae</taxon>
        <taxon>Oscillatoriophycideae</taxon>
        <taxon>Chroococcales</taxon>
        <taxon>Microcystaceae</taxon>
        <taxon>Microcystis</taxon>
    </lineage>
</organism>
<dbReference type="CDD" id="cd08500">
    <property type="entry name" value="PBP2_NikA_DppA_OppA_like_4"/>
    <property type="match status" value="1"/>
</dbReference>
<dbReference type="Pfam" id="PF00496">
    <property type="entry name" value="SBP_bac_5"/>
    <property type="match status" value="1"/>
</dbReference>
<dbReference type="Gene3D" id="3.10.105.10">
    <property type="entry name" value="Dipeptide-binding Protein, Domain 3"/>
    <property type="match status" value="1"/>
</dbReference>
<dbReference type="InterPro" id="IPR030678">
    <property type="entry name" value="Peptide/Ni-bd"/>
</dbReference>
<dbReference type="GO" id="GO:0043190">
    <property type="term" value="C:ATP-binding cassette (ABC) transporter complex"/>
    <property type="evidence" value="ECO:0007669"/>
    <property type="project" value="InterPro"/>
</dbReference>
<dbReference type="InterPro" id="IPR039424">
    <property type="entry name" value="SBP_5"/>
</dbReference>
<dbReference type="InterPro" id="IPR000914">
    <property type="entry name" value="SBP_5_dom"/>
</dbReference>
<comment type="similarity">
    <text evidence="1">Belongs to the bacterial solute-binding protein 5 family.</text>
</comment>
<evidence type="ECO:0000259" key="4">
    <source>
        <dbReference type="Pfam" id="PF00496"/>
    </source>
</evidence>
<dbReference type="GO" id="GO:1904680">
    <property type="term" value="F:peptide transmembrane transporter activity"/>
    <property type="evidence" value="ECO:0007669"/>
    <property type="project" value="TreeGrafter"/>
</dbReference>
<dbReference type="EMBL" id="BBPA01000053">
    <property type="protein sequence ID" value="GAL94229.1"/>
    <property type="molecule type" value="Genomic_DNA"/>
</dbReference>
<dbReference type="PROSITE" id="PS51257">
    <property type="entry name" value="PROKAR_LIPOPROTEIN"/>
    <property type="match status" value="1"/>
</dbReference>
<dbReference type="SUPFAM" id="SSF53850">
    <property type="entry name" value="Periplasmic binding protein-like II"/>
    <property type="match status" value="1"/>
</dbReference>
<dbReference type="AlphaFoldDB" id="A0A0A1VXA2"/>
<keyword evidence="2" id="KW-0813">Transport</keyword>
<comment type="caution">
    <text evidence="5">The sequence shown here is derived from an EMBL/GenBank/DDBJ whole genome shotgun (WGS) entry which is preliminary data.</text>
</comment>
<proteinExistence type="inferred from homology"/>
<reference evidence="6" key="1">
    <citation type="journal article" date="2015" name="Genome">
        <title>Whole Genome Sequence of the Non-Microcystin-Producing Microcystis aeruginosa Strain NIES-44.</title>
        <authorList>
            <person name="Okano K."/>
            <person name="Miyata N."/>
            <person name="Ozaki Y."/>
        </authorList>
    </citation>
    <scope>NUCLEOTIDE SEQUENCE [LARGE SCALE GENOMIC DNA]</scope>
    <source>
        <strain evidence="6">NIES-44</strain>
    </source>
</reference>
<evidence type="ECO:0000256" key="3">
    <source>
        <dbReference type="ARBA" id="ARBA00022729"/>
    </source>
</evidence>
<evidence type="ECO:0000256" key="2">
    <source>
        <dbReference type="ARBA" id="ARBA00022448"/>
    </source>
</evidence>
<dbReference type="FunFam" id="3.10.105.10:FF:000006">
    <property type="entry name" value="Peptide ABC transporter substrate-binding protein"/>
    <property type="match status" value="1"/>
</dbReference>
<evidence type="ECO:0000256" key="1">
    <source>
        <dbReference type="ARBA" id="ARBA00005695"/>
    </source>
</evidence>
<feature type="domain" description="Solute-binding protein family 5" evidence="4">
    <location>
        <begin position="74"/>
        <end position="477"/>
    </location>
</feature>
<dbReference type="PIRSF" id="PIRSF002741">
    <property type="entry name" value="MppA"/>
    <property type="match status" value="1"/>
</dbReference>
<dbReference type="Gene3D" id="3.40.190.10">
    <property type="entry name" value="Periplasmic binding protein-like II"/>
    <property type="match status" value="1"/>
</dbReference>
<sequence length="580" mass="65597">MVKFWRGLTVFLMSCLLLISLTACGNQVRRNQVVISVLSDPKTFNAVLSAESPNIFGLTYEGLLTENPITGKKEPVLAESWTISDDNLSIIFTIRAGLKWSDGQPLSVDDVVFTYKDLYLNPDIPNNYRDSLRIGLKKEFPVITKLDNRRIEFKLPEPFAPFLDAVSSPILPKHALEKTIQKKSPDGRLEFLSTWGLDTPPDKIVFNGAYKLKEYITGQRIIFENNPYYWKKDAQGQQLPHITSVIWAIVESQDTTLLQFRSGSLDSIAVTPEFFSLLKTEEERGNFTIFNGGPAYGTQFISFNLNQGKRDGKPLVSPIKSRWFNNLNFRQAIAYGINRQRMIDDIYRGLGQEQNSFLSIQSPFYDQTLKGYDYNPEKAKELLLEAGFKYNSDNLLVDADNNPVRFNLITNAGNKIREAIGAQIKNDLAAIGIQVDFQAIAFSNLVDKLSNSLDWESHILGFTGDNEPHAPNIWYVDGNLHAFNQQPQPGSPPIQGWQAADWEKKIADLYVKGSQELDFEKRKVIYNEIQQLQQEYVPFIYLVNPLALGAVRNCFEGIQFSALGGAFWNLEELKKTCGGV</sequence>
<dbReference type="Gene3D" id="3.90.76.10">
    <property type="entry name" value="Dipeptide-binding Protein, Domain 1"/>
    <property type="match status" value="1"/>
</dbReference>
<evidence type="ECO:0000313" key="5">
    <source>
        <dbReference type="EMBL" id="GAL94229.1"/>
    </source>
</evidence>
<dbReference type="Proteomes" id="UP000030321">
    <property type="component" value="Unassembled WGS sequence"/>
</dbReference>
<protein>
    <submittedName>
        <fullName evidence="5">Oligopeptide ABC transporter, periplasmic oligopeptide-binding protein OppA</fullName>
    </submittedName>
</protein>
<dbReference type="GO" id="GO:0015833">
    <property type="term" value="P:peptide transport"/>
    <property type="evidence" value="ECO:0007669"/>
    <property type="project" value="TreeGrafter"/>
</dbReference>
<name>A0A0A1VXA2_MICAE</name>
<keyword evidence="3" id="KW-0732">Signal</keyword>
<dbReference type="PANTHER" id="PTHR30290:SF9">
    <property type="entry name" value="OLIGOPEPTIDE-BINDING PROTEIN APPA"/>
    <property type="match status" value="1"/>
</dbReference>
<accession>A0A0A1VXA2</accession>
<gene>
    <name evidence="5" type="ORF">N44_02809</name>
</gene>
<dbReference type="RefSeq" id="WP_045360210.1">
    <property type="nucleotide sequence ID" value="NZ_BBPA01000053.1"/>
</dbReference>
<dbReference type="GO" id="GO:0042597">
    <property type="term" value="C:periplasmic space"/>
    <property type="evidence" value="ECO:0007669"/>
    <property type="project" value="UniProtKB-ARBA"/>
</dbReference>
<dbReference type="PANTHER" id="PTHR30290">
    <property type="entry name" value="PERIPLASMIC BINDING COMPONENT OF ABC TRANSPORTER"/>
    <property type="match status" value="1"/>
</dbReference>
<evidence type="ECO:0000313" key="6">
    <source>
        <dbReference type="Proteomes" id="UP000030321"/>
    </source>
</evidence>